<keyword evidence="6 12" id="KW-0064">Aspartyl protease</keyword>
<dbReference type="GO" id="GO:0005768">
    <property type="term" value="C:endosome"/>
    <property type="evidence" value="ECO:0007669"/>
    <property type="project" value="TreeGrafter"/>
</dbReference>
<evidence type="ECO:0000313" key="16">
    <source>
        <dbReference type="Proteomes" id="UP001497497"/>
    </source>
</evidence>
<dbReference type="InterPro" id="IPR009119">
    <property type="entry name" value="BACE"/>
</dbReference>
<dbReference type="GO" id="GO:0006509">
    <property type="term" value="P:membrane protein ectodomain proteolysis"/>
    <property type="evidence" value="ECO:0007669"/>
    <property type="project" value="TreeGrafter"/>
</dbReference>
<dbReference type="PROSITE" id="PS00141">
    <property type="entry name" value="ASP_PROTEASE"/>
    <property type="match status" value="1"/>
</dbReference>
<keyword evidence="9 13" id="KW-0472">Membrane</keyword>
<accession>A0AAV2HGW9</accession>
<dbReference type="PRINTS" id="PR00792">
    <property type="entry name" value="PEPSIN"/>
</dbReference>
<name>A0AAV2HGW9_LYMST</name>
<dbReference type="InterPro" id="IPR009120">
    <property type="entry name" value="BACE1"/>
</dbReference>
<comment type="subcellular location">
    <subcellularLocation>
        <location evidence="1">Membrane</location>
        <topology evidence="1">Single-pass type I membrane protein</topology>
    </subcellularLocation>
</comment>
<feature type="transmembrane region" description="Helical" evidence="13">
    <location>
        <begin position="497"/>
        <end position="523"/>
    </location>
</feature>
<evidence type="ECO:0000256" key="3">
    <source>
        <dbReference type="ARBA" id="ARBA00022670"/>
    </source>
</evidence>
<dbReference type="SUPFAM" id="SSF50630">
    <property type="entry name" value="Acid proteases"/>
    <property type="match status" value="1"/>
</dbReference>
<dbReference type="PANTHER" id="PTHR47965:SF12">
    <property type="entry name" value="ASPARTIC PROTEINASE 3-RELATED"/>
    <property type="match status" value="1"/>
</dbReference>
<reference evidence="15 16" key="1">
    <citation type="submission" date="2024-04" db="EMBL/GenBank/DDBJ databases">
        <authorList>
            <consortium name="Genoscope - CEA"/>
            <person name="William W."/>
        </authorList>
    </citation>
    <scope>NUCLEOTIDE SEQUENCE [LARGE SCALE GENOMIC DNA]</scope>
</reference>
<keyword evidence="8 13" id="KW-1133">Transmembrane helix</keyword>
<keyword evidence="4 13" id="KW-0812">Transmembrane</keyword>
<dbReference type="GO" id="GO:0050435">
    <property type="term" value="P:amyloid-beta metabolic process"/>
    <property type="evidence" value="ECO:0007669"/>
    <property type="project" value="TreeGrafter"/>
</dbReference>
<dbReference type="PROSITE" id="PS51767">
    <property type="entry name" value="PEPTIDASE_A1"/>
    <property type="match status" value="1"/>
</dbReference>
<comment type="similarity">
    <text evidence="2 12">Belongs to the peptidase A1 family.</text>
</comment>
<dbReference type="Proteomes" id="UP001497497">
    <property type="component" value="Unassembled WGS sequence"/>
</dbReference>
<dbReference type="PANTHER" id="PTHR47965">
    <property type="entry name" value="ASPARTYL PROTEASE-RELATED"/>
    <property type="match status" value="1"/>
</dbReference>
<keyword evidence="16" id="KW-1185">Reference proteome</keyword>
<keyword evidence="7 12" id="KW-0378">Hydrolase</keyword>
<dbReference type="AlphaFoldDB" id="A0AAV2HGW9"/>
<dbReference type="PRINTS" id="PR01816">
    <property type="entry name" value="BACE1"/>
</dbReference>
<evidence type="ECO:0000256" key="10">
    <source>
        <dbReference type="ARBA" id="ARBA00023145"/>
    </source>
</evidence>
<dbReference type="FunFam" id="2.40.70.10:FF:000007">
    <property type="entry name" value="Beta-secretase 1"/>
    <property type="match status" value="1"/>
</dbReference>
<dbReference type="PRINTS" id="PR01815">
    <property type="entry name" value="BACEFAMILY"/>
</dbReference>
<dbReference type="GO" id="GO:0005802">
    <property type="term" value="C:trans-Golgi network"/>
    <property type="evidence" value="ECO:0007669"/>
    <property type="project" value="TreeGrafter"/>
</dbReference>
<keyword evidence="10" id="KW-0865">Zymogen</keyword>
<evidence type="ECO:0000256" key="11">
    <source>
        <dbReference type="PIRSR" id="PIRSR601461-1"/>
    </source>
</evidence>
<evidence type="ECO:0000256" key="13">
    <source>
        <dbReference type="SAM" id="Phobius"/>
    </source>
</evidence>
<feature type="active site" evidence="11">
    <location>
        <position position="322"/>
    </location>
</feature>
<evidence type="ECO:0000256" key="6">
    <source>
        <dbReference type="ARBA" id="ARBA00022750"/>
    </source>
</evidence>
<dbReference type="EMBL" id="CAXITT010000136">
    <property type="protein sequence ID" value="CAL1533177.1"/>
    <property type="molecule type" value="Genomic_DNA"/>
</dbReference>
<dbReference type="Pfam" id="PF00026">
    <property type="entry name" value="Asp"/>
    <property type="match status" value="1"/>
</dbReference>
<feature type="domain" description="Peptidase A1" evidence="14">
    <location>
        <begin position="109"/>
        <end position="454"/>
    </location>
</feature>
<evidence type="ECO:0000256" key="8">
    <source>
        <dbReference type="ARBA" id="ARBA00022989"/>
    </source>
</evidence>
<evidence type="ECO:0000256" key="5">
    <source>
        <dbReference type="ARBA" id="ARBA00022729"/>
    </source>
</evidence>
<feature type="transmembrane region" description="Helical" evidence="13">
    <location>
        <begin position="34"/>
        <end position="56"/>
    </location>
</feature>
<feature type="active site" evidence="11">
    <location>
        <position position="127"/>
    </location>
</feature>
<proteinExistence type="inferred from homology"/>
<dbReference type="InterPro" id="IPR001461">
    <property type="entry name" value="Aspartic_peptidase_A1"/>
</dbReference>
<evidence type="ECO:0000256" key="2">
    <source>
        <dbReference type="ARBA" id="ARBA00007447"/>
    </source>
</evidence>
<evidence type="ECO:0000256" key="12">
    <source>
        <dbReference type="RuleBase" id="RU000454"/>
    </source>
</evidence>
<dbReference type="InterPro" id="IPR001969">
    <property type="entry name" value="Aspartic_peptidase_AS"/>
</dbReference>
<comment type="caution">
    <text evidence="15">The sequence shown here is derived from an EMBL/GenBank/DDBJ whole genome shotgun (WGS) entry which is preliminary data.</text>
</comment>
<evidence type="ECO:0000313" key="15">
    <source>
        <dbReference type="EMBL" id="CAL1533177.1"/>
    </source>
</evidence>
<evidence type="ECO:0000259" key="14">
    <source>
        <dbReference type="PROSITE" id="PS51767"/>
    </source>
</evidence>
<keyword evidence="5" id="KW-0732">Signal</keyword>
<evidence type="ECO:0000256" key="9">
    <source>
        <dbReference type="ARBA" id="ARBA00023136"/>
    </source>
</evidence>
<dbReference type="InterPro" id="IPR033121">
    <property type="entry name" value="PEPTIDASE_A1"/>
</dbReference>
<sequence>MLPPYFSNCDIRAFISQIAGLFVQYKWHCMQSHFSIACVVILLLHTLVPSCAGVVYRFPVRRFHSQVVMAKDDSNAALKSQLRIVQRDLSSGDLNDMKNNLNGFSGDGYYIDLNIGTPNQTMQVLIDTGSANFAIAASFDPKVRKFFHRENSSTYVQIGTEVHVAYTEGQWTGVLGTDIVSVSSSPNISARAHIACITQTKDFFIPEAEWQGILGLGYSQLSMPDRSILPFWDSVVQERKVLDDIFSMHLCGSSFSHTDEEALMEGSLIFGGVIESLSRGPILYTPIIKQWYYEVVLTDIKVSGKSLKMKCKEFNFDKTIVDSGTTNIRLPTKVFQAVVDAIGQHIETNGLDNFVGASFYNGIDVLCLQNVADFFSSFPIVSFSLYASENSSFQLDLSPQHYLRPVQTDMADLMLQSCVKFGFSSSSSGTVLGAVLMEAFYVVFDRNSSRIGFGQTTCPLPNPKNPVLDITIHGPFYSNKNFSECAYKKSDSVDRSFLIISYIMAGLSIVVALPLFILCFLWIRRKVTVQDEGDTSETQSVLPS</sequence>
<evidence type="ECO:0000256" key="1">
    <source>
        <dbReference type="ARBA" id="ARBA00004479"/>
    </source>
</evidence>
<dbReference type="Gene3D" id="2.40.70.10">
    <property type="entry name" value="Acid Proteases"/>
    <property type="match status" value="2"/>
</dbReference>
<dbReference type="InterPro" id="IPR021109">
    <property type="entry name" value="Peptidase_aspartic_dom_sf"/>
</dbReference>
<evidence type="ECO:0000256" key="7">
    <source>
        <dbReference type="ARBA" id="ARBA00022801"/>
    </source>
</evidence>
<dbReference type="GO" id="GO:0005886">
    <property type="term" value="C:plasma membrane"/>
    <property type="evidence" value="ECO:0007669"/>
    <property type="project" value="TreeGrafter"/>
</dbReference>
<organism evidence="15 16">
    <name type="scientific">Lymnaea stagnalis</name>
    <name type="common">Great pond snail</name>
    <name type="synonym">Helix stagnalis</name>
    <dbReference type="NCBI Taxonomy" id="6523"/>
    <lineage>
        <taxon>Eukaryota</taxon>
        <taxon>Metazoa</taxon>
        <taxon>Spiralia</taxon>
        <taxon>Lophotrochozoa</taxon>
        <taxon>Mollusca</taxon>
        <taxon>Gastropoda</taxon>
        <taxon>Heterobranchia</taxon>
        <taxon>Euthyneura</taxon>
        <taxon>Panpulmonata</taxon>
        <taxon>Hygrophila</taxon>
        <taxon>Lymnaeoidea</taxon>
        <taxon>Lymnaeidae</taxon>
        <taxon>Lymnaea</taxon>
    </lineage>
</organism>
<evidence type="ECO:0000256" key="4">
    <source>
        <dbReference type="ARBA" id="ARBA00022692"/>
    </source>
</evidence>
<gene>
    <name evidence="15" type="ORF">GSLYS_00007195001</name>
</gene>
<protein>
    <recommendedName>
        <fullName evidence="14">Peptidase A1 domain-containing protein</fullName>
    </recommendedName>
</protein>
<keyword evidence="3 12" id="KW-0645">Protease</keyword>
<dbReference type="GO" id="GO:0004190">
    <property type="term" value="F:aspartic-type endopeptidase activity"/>
    <property type="evidence" value="ECO:0007669"/>
    <property type="project" value="UniProtKB-KW"/>
</dbReference>